<protein>
    <submittedName>
        <fullName evidence="1">DUF229 domain-containing protein</fullName>
    </submittedName>
</protein>
<accession>A0A2S6EU06</accession>
<evidence type="ECO:0000313" key="2">
    <source>
        <dbReference type="Proteomes" id="UP000239239"/>
    </source>
</evidence>
<dbReference type="InterPro" id="IPR052701">
    <property type="entry name" value="GAG_Ulvan_Degrading_Sulfatases"/>
</dbReference>
<evidence type="ECO:0000313" key="1">
    <source>
        <dbReference type="EMBL" id="PPK28682.1"/>
    </source>
</evidence>
<gene>
    <name evidence="1" type="ORF">C3928_14645</name>
</gene>
<dbReference type="Gene3D" id="3.40.720.10">
    <property type="entry name" value="Alkaline Phosphatase, subunit A"/>
    <property type="match status" value="1"/>
</dbReference>
<proteinExistence type="predicted"/>
<dbReference type="InterPro" id="IPR017850">
    <property type="entry name" value="Alkaline_phosphatase_core_sf"/>
</dbReference>
<dbReference type="Pfam" id="PF00884">
    <property type="entry name" value="Sulfatase"/>
    <property type="match status" value="1"/>
</dbReference>
<dbReference type="RefSeq" id="WP_027228798.1">
    <property type="nucleotide sequence ID" value="NZ_CP017601.1"/>
</dbReference>
<dbReference type="SUPFAM" id="SSF53649">
    <property type="entry name" value="Alkaline phosphatase-like"/>
    <property type="match status" value="1"/>
</dbReference>
<dbReference type="PANTHER" id="PTHR43751">
    <property type="entry name" value="SULFATASE"/>
    <property type="match status" value="1"/>
</dbReference>
<sequence>MKQKNSNFSYFCQFLLFNLCFFGLQLLLLYSHAESLISSIQLPLPIYFEIIGTLIIQFSLYIIISMIQTLMLIGVLNRSWHYFSTEQWQTIIWSLSACCILSANAYYFPLSIFSKLFSPPIPEYIFLILLYFSLSCLGLLLLNYLFYRKTARLLSIALPIGICIILLNNYWKPSLNPNLGSEPNIIILGIDSLSPESVTAKSMPFLHKVLMDSFQFTNTISPLARTYPAWSSILTGLYPKHHLAEENLVERSRVKSQLSIVWDLNKLGYNTIYATDDRRFNSIDKNFGFKKIIGPKTGVNDVMLGSYNDFPLGNLLINFRISAWLFPYNFSNRASFISYYPETFTNELKRELSVQQNFPVFLAIHFALPHWPYAWAASLPDQVDNEFSLSKRDALYLRALKAVDNQFKIIFCYLKKHGYFQNSLLIILSDHGEVLYYPNSRLTSYQKYQSSLTSKLAEYFKVKTATELDKSAGHGSDILSPMQYHSLLTFNIYKDGKPLTKTGKIKTRVALFDLAPTILDFLNITKKQKMDGISLLPTVLNPDTPLPQRTFFIESGMYPNQDFTKEKAIELGKRIYKVNPDTGQLELKPDELIQVNKQKLYGVISGDWILALYPDDNAYIPVILNLSTGEWIDNLQSDFAKSSPAEKLKKQLQQFYGKKLVYPIQ</sequence>
<dbReference type="PANTHER" id="PTHR43751:SF3">
    <property type="entry name" value="SULFATASE N-TERMINAL DOMAIN-CONTAINING PROTEIN"/>
    <property type="match status" value="1"/>
</dbReference>
<dbReference type="Proteomes" id="UP000239239">
    <property type="component" value="Unassembled WGS sequence"/>
</dbReference>
<comment type="caution">
    <text evidence="1">The sequence shown here is derived from an EMBL/GenBank/DDBJ whole genome shotgun (WGS) entry which is preliminary data.</text>
</comment>
<dbReference type="InterPro" id="IPR000917">
    <property type="entry name" value="Sulfatase_N"/>
</dbReference>
<dbReference type="OrthoDB" id="9803751at2"/>
<reference evidence="1 2" key="1">
    <citation type="submission" date="2018-02" db="EMBL/GenBank/DDBJ databases">
        <title>Draft genome sequences of four Legionella pneumophila clinical strains isolated in Ontario.</title>
        <authorList>
            <person name="Fortuna A."/>
            <person name="Ramnarine R."/>
            <person name="Li A."/>
            <person name="Frantz C."/>
            <person name="Mallo G."/>
        </authorList>
    </citation>
    <scope>NUCLEOTIDE SEQUENCE [LARGE SCALE GENOMIC DNA]</scope>
    <source>
        <strain evidence="1 2">LG61</strain>
    </source>
</reference>
<organism evidence="1 2">
    <name type="scientific">Legionella pneumophila</name>
    <dbReference type="NCBI Taxonomy" id="446"/>
    <lineage>
        <taxon>Bacteria</taxon>
        <taxon>Pseudomonadati</taxon>
        <taxon>Pseudomonadota</taxon>
        <taxon>Gammaproteobacteria</taxon>
        <taxon>Legionellales</taxon>
        <taxon>Legionellaceae</taxon>
        <taxon>Legionella</taxon>
    </lineage>
</organism>
<dbReference type="AlphaFoldDB" id="A0A2S6EU06"/>
<name>A0A2S6EU06_LEGPN</name>
<dbReference type="EMBL" id="PQWY01000021">
    <property type="protein sequence ID" value="PPK28682.1"/>
    <property type="molecule type" value="Genomic_DNA"/>
</dbReference>